<dbReference type="Proteomes" id="UP000283360">
    <property type="component" value="Unassembled WGS sequence"/>
</dbReference>
<keyword evidence="10" id="KW-1185">Reference proteome</keyword>
<dbReference type="PANTHER" id="PTHR30471">
    <property type="entry name" value="DNA REPAIR PROTEIN RADC"/>
    <property type="match status" value="1"/>
</dbReference>
<comment type="similarity">
    <text evidence="1 7">Belongs to the UPF0758 family.</text>
</comment>
<dbReference type="GO" id="GO:0006508">
    <property type="term" value="P:proteolysis"/>
    <property type="evidence" value="ECO:0007669"/>
    <property type="project" value="UniProtKB-KW"/>
</dbReference>
<evidence type="ECO:0000256" key="7">
    <source>
        <dbReference type="RuleBase" id="RU003797"/>
    </source>
</evidence>
<comment type="caution">
    <text evidence="9">The sequence shown here is derived from an EMBL/GenBank/DDBJ whole genome shotgun (WGS) entry which is preliminary data.</text>
</comment>
<dbReference type="AlphaFoldDB" id="A0A412QJB1"/>
<dbReference type="InterPro" id="IPR001405">
    <property type="entry name" value="UPF0758"/>
</dbReference>
<dbReference type="SUPFAM" id="SSF102712">
    <property type="entry name" value="JAB1/MPN domain"/>
    <property type="match status" value="1"/>
</dbReference>
<dbReference type="InterPro" id="IPR046778">
    <property type="entry name" value="UPF0758_N"/>
</dbReference>
<dbReference type="PANTHER" id="PTHR30471:SF3">
    <property type="entry name" value="UPF0758 PROTEIN YEES-RELATED"/>
    <property type="match status" value="1"/>
</dbReference>
<keyword evidence="6" id="KW-0482">Metalloprotease</keyword>
<protein>
    <submittedName>
        <fullName evidence="9">JAB domain-containing protein</fullName>
    </submittedName>
</protein>
<dbReference type="InterPro" id="IPR037518">
    <property type="entry name" value="MPN"/>
</dbReference>
<evidence type="ECO:0000256" key="3">
    <source>
        <dbReference type="ARBA" id="ARBA00022723"/>
    </source>
</evidence>
<feature type="domain" description="MPN" evidence="8">
    <location>
        <begin position="114"/>
        <end position="236"/>
    </location>
</feature>
<evidence type="ECO:0000256" key="2">
    <source>
        <dbReference type="ARBA" id="ARBA00022670"/>
    </source>
</evidence>
<dbReference type="InterPro" id="IPR025657">
    <property type="entry name" value="RadC_JAB"/>
</dbReference>
<dbReference type="RefSeq" id="WP_117834770.1">
    <property type="nucleotide sequence ID" value="NZ_QRXJ01000006.1"/>
</dbReference>
<keyword evidence="5" id="KW-0862">Zinc</keyword>
<keyword evidence="2" id="KW-0645">Protease</keyword>
<evidence type="ECO:0000256" key="6">
    <source>
        <dbReference type="ARBA" id="ARBA00023049"/>
    </source>
</evidence>
<evidence type="ECO:0000256" key="4">
    <source>
        <dbReference type="ARBA" id="ARBA00022801"/>
    </source>
</evidence>
<dbReference type="Gene3D" id="3.40.140.10">
    <property type="entry name" value="Cytidine Deaminase, domain 2"/>
    <property type="match status" value="1"/>
</dbReference>
<sequence>MNQKNTIREMLSEERPYEKCERFGAGSLTDIELLAVLLRTGTKGESALDLARKLFYPGEGTQGTQPQAKAHLQSWTKEELLKISGIGRVKAIQILCLCELSKRMSQLSAREDLDFSRPDTIAAYYMEDMRYYRQEHLKLLMLNTRSRLIGESEISRGTVNMSVISPRELFTEALQKNAVYIILLHNHPSGDPMPSREDILVTQRIREGGSLLGIELLDHIIIGDNCYVSLAEQKLLKEK</sequence>
<reference evidence="9 10" key="1">
    <citation type="submission" date="2018-08" db="EMBL/GenBank/DDBJ databases">
        <title>A genome reference for cultivated species of the human gut microbiota.</title>
        <authorList>
            <person name="Zou Y."/>
            <person name="Xue W."/>
            <person name="Luo G."/>
        </authorList>
    </citation>
    <scope>NUCLEOTIDE SEQUENCE [LARGE SCALE GENOMIC DNA]</scope>
    <source>
        <strain evidence="9 10">AF18-12LB</strain>
    </source>
</reference>
<dbReference type="GO" id="GO:0046872">
    <property type="term" value="F:metal ion binding"/>
    <property type="evidence" value="ECO:0007669"/>
    <property type="project" value="UniProtKB-KW"/>
</dbReference>
<evidence type="ECO:0000256" key="5">
    <source>
        <dbReference type="ARBA" id="ARBA00022833"/>
    </source>
</evidence>
<evidence type="ECO:0000313" key="9">
    <source>
        <dbReference type="EMBL" id="RGT90982.1"/>
    </source>
</evidence>
<dbReference type="EMBL" id="QRXJ01000006">
    <property type="protein sequence ID" value="RGT90982.1"/>
    <property type="molecule type" value="Genomic_DNA"/>
</dbReference>
<dbReference type="PROSITE" id="PS01302">
    <property type="entry name" value="UPF0758"/>
    <property type="match status" value="1"/>
</dbReference>
<dbReference type="GO" id="GO:0008237">
    <property type="term" value="F:metallopeptidase activity"/>
    <property type="evidence" value="ECO:0007669"/>
    <property type="project" value="UniProtKB-KW"/>
</dbReference>
<accession>A0A412QJB1</accession>
<dbReference type="CDD" id="cd08071">
    <property type="entry name" value="MPN_DUF2466"/>
    <property type="match status" value="1"/>
</dbReference>
<dbReference type="PROSITE" id="PS50249">
    <property type="entry name" value="MPN"/>
    <property type="match status" value="1"/>
</dbReference>
<dbReference type="Pfam" id="PF20582">
    <property type="entry name" value="UPF0758_N"/>
    <property type="match status" value="1"/>
</dbReference>
<dbReference type="InterPro" id="IPR020891">
    <property type="entry name" value="UPF0758_CS"/>
</dbReference>
<evidence type="ECO:0000256" key="1">
    <source>
        <dbReference type="ARBA" id="ARBA00010243"/>
    </source>
</evidence>
<keyword evidence="3" id="KW-0479">Metal-binding</keyword>
<keyword evidence="4" id="KW-0378">Hydrolase</keyword>
<evidence type="ECO:0000313" key="10">
    <source>
        <dbReference type="Proteomes" id="UP000283360"/>
    </source>
</evidence>
<evidence type="ECO:0000259" key="8">
    <source>
        <dbReference type="PROSITE" id="PS50249"/>
    </source>
</evidence>
<gene>
    <name evidence="9" type="ORF">DWX03_06105</name>
</gene>
<proteinExistence type="inferred from homology"/>
<dbReference type="Pfam" id="PF04002">
    <property type="entry name" value="RadC"/>
    <property type="match status" value="1"/>
</dbReference>
<name>A0A412QJB1_9FIRM</name>
<dbReference type="NCBIfam" id="NF000642">
    <property type="entry name" value="PRK00024.1"/>
    <property type="match status" value="1"/>
</dbReference>
<dbReference type="NCBIfam" id="TIGR00608">
    <property type="entry name" value="radc"/>
    <property type="match status" value="1"/>
</dbReference>
<organism evidence="9 10">
    <name type="scientific">Coprococcus comes</name>
    <dbReference type="NCBI Taxonomy" id="410072"/>
    <lineage>
        <taxon>Bacteria</taxon>
        <taxon>Bacillati</taxon>
        <taxon>Bacillota</taxon>
        <taxon>Clostridia</taxon>
        <taxon>Lachnospirales</taxon>
        <taxon>Lachnospiraceae</taxon>
        <taxon>Coprococcus</taxon>
    </lineage>
</organism>